<dbReference type="InterPro" id="IPR036770">
    <property type="entry name" value="Ankyrin_rpt-contain_sf"/>
</dbReference>
<feature type="compositionally biased region" description="Basic and acidic residues" evidence="4">
    <location>
        <begin position="1078"/>
        <end position="1093"/>
    </location>
</feature>
<evidence type="ECO:0000256" key="1">
    <source>
        <dbReference type="ARBA" id="ARBA00022737"/>
    </source>
</evidence>
<dbReference type="CDD" id="cd18186">
    <property type="entry name" value="BTB_POZ_ZBTB_KLHL-like"/>
    <property type="match status" value="1"/>
</dbReference>
<keyword evidence="1" id="KW-0677">Repeat</keyword>
<dbReference type="PANTHER" id="PTHR22872">
    <property type="entry name" value="BTK-BINDING PROTEIN-RELATED"/>
    <property type="match status" value="1"/>
</dbReference>
<evidence type="ECO:0000256" key="4">
    <source>
        <dbReference type="SAM" id="MobiDB-lite"/>
    </source>
</evidence>
<dbReference type="InterPro" id="IPR009091">
    <property type="entry name" value="RCC1/BLIP-II"/>
</dbReference>
<dbReference type="Pfam" id="PF13540">
    <property type="entry name" value="RCC1_2"/>
    <property type="match status" value="1"/>
</dbReference>
<dbReference type="InterPro" id="IPR000408">
    <property type="entry name" value="Reg_chr_condens"/>
</dbReference>
<feature type="compositionally biased region" description="Low complexity" evidence="4">
    <location>
        <begin position="1121"/>
        <end position="1130"/>
    </location>
</feature>
<feature type="repeat" description="ANK" evidence="2">
    <location>
        <begin position="83"/>
        <end position="115"/>
    </location>
</feature>
<dbReference type="SUPFAM" id="SSF48403">
    <property type="entry name" value="Ankyrin repeat"/>
    <property type="match status" value="1"/>
</dbReference>
<dbReference type="EMBL" id="KZ987744">
    <property type="protein sequence ID" value="RKP15275.1"/>
    <property type="molecule type" value="Genomic_DNA"/>
</dbReference>
<dbReference type="OrthoDB" id="1893551at2759"/>
<feature type="compositionally biased region" description="Low complexity" evidence="4">
    <location>
        <begin position="1211"/>
        <end position="1224"/>
    </location>
</feature>
<feature type="repeat" description="RCC1" evidence="3">
    <location>
        <begin position="170"/>
        <end position="233"/>
    </location>
</feature>
<feature type="region of interest" description="Disordered" evidence="4">
    <location>
        <begin position="1078"/>
        <end position="1147"/>
    </location>
</feature>
<dbReference type="InterPro" id="IPR011333">
    <property type="entry name" value="SKP1/BTB/POZ_sf"/>
</dbReference>
<dbReference type="InterPro" id="IPR002110">
    <property type="entry name" value="Ankyrin_rpt"/>
</dbReference>
<reference evidence="6" key="1">
    <citation type="journal article" date="2018" name="Nat. Microbiol.">
        <title>Leveraging single-cell genomics to expand the fungal tree of life.</title>
        <authorList>
            <person name="Ahrendt S.R."/>
            <person name="Quandt C.A."/>
            <person name="Ciobanu D."/>
            <person name="Clum A."/>
            <person name="Salamov A."/>
            <person name="Andreopoulos B."/>
            <person name="Cheng J.F."/>
            <person name="Woyke T."/>
            <person name="Pelin A."/>
            <person name="Henrissat B."/>
            <person name="Reynolds N.K."/>
            <person name="Benny G.L."/>
            <person name="Smith M.E."/>
            <person name="James T.Y."/>
            <person name="Grigoriev I.V."/>
        </authorList>
    </citation>
    <scope>NUCLEOTIDE SEQUENCE [LARGE SCALE GENOMIC DNA]</scope>
</reference>
<dbReference type="InterPro" id="IPR051625">
    <property type="entry name" value="Signaling_Regulatory_Domain"/>
</dbReference>
<accession>A0A4P9Y8B6</accession>
<feature type="region of interest" description="Disordered" evidence="4">
    <location>
        <begin position="132"/>
        <end position="166"/>
    </location>
</feature>
<feature type="region of interest" description="Disordered" evidence="4">
    <location>
        <begin position="300"/>
        <end position="341"/>
    </location>
</feature>
<dbReference type="Proteomes" id="UP000267251">
    <property type="component" value="Unassembled WGS sequence"/>
</dbReference>
<dbReference type="PANTHER" id="PTHR22872:SF2">
    <property type="entry name" value="INHIBITOR OF BRUTON TYROSINE KINASE"/>
    <property type="match status" value="1"/>
</dbReference>
<evidence type="ECO:0000313" key="6">
    <source>
        <dbReference type="Proteomes" id="UP000267251"/>
    </source>
</evidence>
<dbReference type="Gene3D" id="2.130.10.30">
    <property type="entry name" value="Regulator of chromosome condensation 1/beta-lactamase-inhibitor protein II"/>
    <property type="match status" value="2"/>
</dbReference>
<dbReference type="SUPFAM" id="SSF50985">
    <property type="entry name" value="RCC1/BLIP-II"/>
    <property type="match status" value="1"/>
</dbReference>
<dbReference type="PROSITE" id="PS00626">
    <property type="entry name" value="RCC1_2"/>
    <property type="match status" value="1"/>
</dbReference>
<feature type="compositionally biased region" description="Basic and acidic residues" evidence="4">
    <location>
        <begin position="1365"/>
        <end position="1376"/>
    </location>
</feature>
<dbReference type="Gene3D" id="3.30.710.10">
    <property type="entry name" value="Potassium Channel Kv1.1, Chain A"/>
    <property type="match status" value="1"/>
</dbReference>
<feature type="region of interest" description="Disordered" evidence="4">
    <location>
        <begin position="1162"/>
        <end position="1400"/>
    </location>
</feature>
<protein>
    <submittedName>
        <fullName evidence="5">Uncharacterized protein</fullName>
    </submittedName>
</protein>
<evidence type="ECO:0000256" key="2">
    <source>
        <dbReference type="PROSITE-ProRule" id="PRU00023"/>
    </source>
</evidence>
<feature type="compositionally biased region" description="Basic and acidic residues" evidence="4">
    <location>
        <begin position="1131"/>
        <end position="1144"/>
    </location>
</feature>
<name>A0A4P9Y8B6_9FUNG</name>
<sequence>MSQLLFEAVKAGDEAKVGMALKALHATCRSRRNLASVLNARIPHQGGTVLHLAASLPPRESLCVGKILLQEQDIAIDIQDHESGWTPLHKAIYYGNWAFAQELSHCSPDLSVYDREGLTPFDLLSYTLTDDLTRPTQPRSGAFKGSVETPDDEVTPKSPRYPPVSTTSRSTLYTWGSGANYNLGHADASDRIRPERVKLPQDPYLTPLSLDNPALCPIRIVLGSRHTALITAASSGNLLTCGFGRGGRLGTGGETKLTFSLVKGIHGRVVDVACGRNHTVAVTADGAVWTFGSNAHGQLGRSIAGETPLENDIGGEMQRGGRRRQSDDGGSGEGRKESLSTPGKVIGALKREIMEGATASATASAVWSRFHIYVFGLDQGHFGMDETAQNGIVLHPRRMALTLPGLDRADGVKEKRFIQQVTLTEKSMAILLTEGDIYVQAYGHLRKLIMPGSAFPREISPHILPRFRPTRIFGDSEGHVLAFLSETGEVFIWVAGASSSSEWAVRRVWSSRMRSEEAVEVGIGGSGGGSMLVCTRDGHVFTGHPRGGGVLSGELKKTRKYLWERVEALPHGVSQVSLGGSTCYAAIRQEVPVYPVAPIPHQVLGIEEDLSLRQGDIHVICHPLSGKGKEWRKGLMVGRLQSDLLFARSPTIRRAMNRHASSSHADSGAEKNLLWEGSSCKDNRKHGARIHIRLFMDTTTPTWLGAHCGGYQERCEPSASLILEVTGASSGAVYRVLCWVRTGRTARKRADRVRKEEEEEDDDDEGGETGDGDWLEDYLALLRIFGCETTQGRRPSPSQDLQPLYQSIRSTQDSITGEDDLGSTKPGSHIQEEHILKWRARKVCLVLADGEVRSGCHPTLLAHGSPFFAALCQGQGTWLTWEYQKSGEAMTTIHMKHVTGRGMDVVLRWIYYYLPPHGPVLREQKERMRRYLFGSSGWQTQEEVLDFLFHVLAISDELLMPGLTQVVQQEIILQPSLCSPTHYLVHPKSVIDIYQRACALGLEDPGGEVRRACTFYILQEMEWFYRKDRSRILRLTEDLEGAMMQTQGNHHPLTRGRMRETQKEKLALDKAHLKSIEGLQKRAEGKERAKVDSEQELSDVGGFTGEERLRGAETENSLGLPSPETSPTRSESSRNEQKLKEENAKLIGTRKSRFVPLDLSSSSVLPQVGPKPISGWSSAVPPIPSPDYHEQSGVSEAFPTLAGTVPLTSPGSSTHSTGAVSSSGPRVKISQKQRKKMQQQPTVERKTKQGGSAWNVPAVASSEVPSPGSSTPMKGKGVSISLRDIQLQEQRGQGSGRPRGASFTSGLMDKRTEVTDTPLQDAGRRRGSNSRRQVAPPPSSWQTPLAAPTLGSSPMASSSRAASSRAKEKGKGKERSFNAIQQEQDQERSELERAQMSSKSLVDIQTEELVIQGWRDYYAALGVENWQPPPDWKMG</sequence>
<feature type="compositionally biased region" description="Polar residues" evidence="4">
    <location>
        <begin position="1263"/>
        <end position="1272"/>
    </location>
</feature>
<organism evidence="5 6">
    <name type="scientific">Piptocephalis cylindrospora</name>
    <dbReference type="NCBI Taxonomy" id="1907219"/>
    <lineage>
        <taxon>Eukaryota</taxon>
        <taxon>Fungi</taxon>
        <taxon>Fungi incertae sedis</taxon>
        <taxon>Zoopagomycota</taxon>
        <taxon>Zoopagomycotina</taxon>
        <taxon>Zoopagomycetes</taxon>
        <taxon>Zoopagales</taxon>
        <taxon>Piptocephalidaceae</taxon>
        <taxon>Piptocephalis</taxon>
    </lineage>
</organism>
<feature type="region of interest" description="Disordered" evidence="4">
    <location>
        <begin position="749"/>
        <end position="773"/>
    </location>
</feature>
<dbReference type="PROSITE" id="PS50088">
    <property type="entry name" value="ANK_REPEAT"/>
    <property type="match status" value="1"/>
</dbReference>
<feature type="compositionally biased region" description="Acidic residues" evidence="4">
    <location>
        <begin position="757"/>
        <end position="773"/>
    </location>
</feature>
<evidence type="ECO:0000256" key="3">
    <source>
        <dbReference type="PROSITE-ProRule" id="PRU00235"/>
    </source>
</evidence>
<keyword evidence="2" id="KW-0040">ANK repeat</keyword>
<keyword evidence="6" id="KW-1185">Reference proteome</keyword>
<dbReference type="PRINTS" id="PR00633">
    <property type="entry name" value="RCCNDNSATION"/>
</dbReference>
<evidence type="ECO:0000313" key="5">
    <source>
        <dbReference type="EMBL" id="RKP15275.1"/>
    </source>
</evidence>
<proteinExistence type="predicted"/>
<gene>
    <name evidence="5" type="ORF">BJ684DRAFT_18394</name>
</gene>
<feature type="repeat" description="RCC1" evidence="3">
    <location>
        <begin position="236"/>
        <end position="285"/>
    </location>
</feature>
<dbReference type="Gene3D" id="1.25.40.20">
    <property type="entry name" value="Ankyrin repeat-containing domain"/>
    <property type="match status" value="1"/>
</dbReference>
<dbReference type="PROSITE" id="PS50012">
    <property type="entry name" value="RCC1_3"/>
    <property type="match status" value="2"/>
</dbReference>